<dbReference type="RefSeq" id="WP_207090175.1">
    <property type="nucleotide sequence ID" value="NZ_JAFLQW010000582.1"/>
</dbReference>
<dbReference type="PANTHER" id="PTHR30255:SF2">
    <property type="entry name" value="SINGLE-STRANDED-DNA-SPECIFIC EXONUCLEASE RECJ"/>
    <property type="match status" value="1"/>
</dbReference>
<dbReference type="SUPFAM" id="SSF64182">
    <property type="entry name" value="DHH phosphoesterases"/>
    <property type="match status" value="1"/>
</dbReference>
<gene>
    <name evidence="9" type="ORF">J0895_22205</name>
</gene>
<keyword evidence="10" id="KW-1185">Reference proteome</keyword>
<evidence type="ECO:0000256" key="5">
    <source>
        <dbReference type="ARBA" id="ARBA00022839"/>
    </source>
</evidence>
<evidence type="ECO:0000256" key="2">
    <source>
        <dbReference type="ARBA" id="ARBA00019841"/>
    </source>
</evidence>
<dbReference type="InterPro" id="IPR051673">
    <property type="entry name" value="SSDNA_exonuclease_RecJ"/>
</dbReference>
<dbReference type="EMBL" id="JAFLQW010000582">
    <property type="protein sequence ID" value="MBO0351743.1"/>
    <property type="molecule type" value="Genomic_DNA"/>
</dbReference>
<evidence type="ECO:0000313" key="9">
    <source>
        <dbReference type="EMBL" id="MBO0351743.1"/>
    </source>
</evidence>
<dbReference type="PANTHER" id="PTHR30255">
    <property type="entry name" value="SINGLE-STRANDED-DNA-SPECIFIC EXONUCLEASE RECJ"/>
    <property type="match status" value="1"/>
</dbReference>
<sequence length="807" mass="89389">MNEQTVTWHLQQPVIPPEWFLEQVRQHLNSNSPGLSGQYAAALLWQRGIQDREELTRFLNPQDYQPASPFDFGEEMSACVDRLQLARKQGEKVTIWGDFDADGITATSVLWDGLGQFFTPNSQLTYVIPNRLTQSHGLNRSGIDDLAASGTSLIVTCDTGSTNLDEIEYAHQLGIDIIVTDHHTLPPSRPGVAAIVNPRSLPANHPLAHLSGVAVAYKVIEALYSTLPEIPQEPLEALLDLVAIGLIADLVQLSGDCRYLAQMGLQRLHQEWQKSPQERRRPGVGALLDLCKRSGDRPTDISFGIGPRINAVSRIHGDASFCVELLTTRDLRRAQKLAQDTEIANSRRQSIQKDVDKQVQQKLDRLDLSTTGVIVLQDPQWPAGVLGLVAGKVAQEYARPTILLSTDSGNSAVKNPEKIPLFSDSASATSLTLARGSARSVKNIDLYELVKEQEHLLHRFGGHPFAAGLSLPVQNIPLFTEAINRLLKEKMGAVGGLGMPVVQADLRCTVAELGQNLFKEIKVLEPCGMGNSVPLLLIENCRFKNPSNRKIKDNKGRKIEYIKTEFQIWDESSETGFPGLWWGHYQEELPAVPCDAVVELDYNSYQNRYEVRLIAVRPREAGTVITSPEGGLPILDFRGNLIQKGEEEREELDGCEGLNVDRTASIVLETCPSSWEELHQWLELANQTQKTLAIAYPPPKPVSPLQVWHQLVGVAKYLSRTGQRATREQLCSKLSMSDRTLEIGIQALIAGGFQVKTMGDSLQVISGPLTHPLGVSDRFFAAVEEEQFRRNYFYQVPLSTLQAIGLS</sequence>
<evidence type="ECO:0000256" key="3">
    <source>
        <dbReference type="ARBA" id="ARBA00022722"/>
    </source>
</evidence>
<dbReference type="Pfam" id="PF17768">
    <property type="entry name" value="RecJ_OB"/>
    <property type="match status" value="1"/>
</dbReference>
<name>A0ABS3FYC8_9CYAN</name>
<evidence type="ECO:0000256" key="4">
    <source>
        <dbReference type="ARBA" id="ARBA00022801"/>
    </source>
</evidence>
<feature type="domain" description="DDH" evidence="6">
    <location>
        <begin position="92"/>
        <end position="245"/>
    </location>
</feature>
<keyword evidence="4" id="KW-0378">Hydrolase</keyword>
<evidence type="ECO:0000259" key="7">
    <source>
        <dbReference type="Pfam" id="PF02272"/>
    </source>
</evidence>
<organism evidence="9 10">
    <name type="scientific">Phormidium pseudopriestleyi FRX01</name>
    <dbReference type="NCBI Taxonomy" id="1759528"/>
    <lineage>
        <taxon>Bacteria</taxon>
        <taxon>Bacillati</taxon>
        <taxon>Cyanobacteriota</taxon>
        <taxon>Cyanophyceae</taxon>
        <taxon>Oscillatoriophycideae</taxon>
        <taxon>Oscillatoriales</taxon>
        <taxon>Oscillatoriaceae</taxon>
        <taxon>Phormidium</taxon>
    </lineage>
</organism>
<protein>
    <recommendedName>
        <fullName evidence="2">Single-stranded-DNA-specific exonuclease RecJ</fullName>
    </recommendedName>
</protein>
<evidence type="ECO:0000256" key="1">
    <source>
        <dbReference type="ARBA" id="ARBA00005915"/>
    </source>
</evidence>
<dbReference type="Pfam" id="PF02272">
    <property type="entry name" value="DHHA1"/>
    <property type="match status" value="1"/>
</dbReference>
<dbReference type="InterPro" id="IPR003156">
    <property type="entry name" value="DHHA1_dom"/>
</dbReference>
<dbReference type="InterPro" id="IPR041122">
    <property type="entry name" value="RecJ_OB"/>
</dbReference>
<dbReference type="Proteomes" id="UP000664844">
    <property type="component" value="Unassembled WGS sequence"/>
</dbReference>
<keyword evidence="5" id="KW-0269">Exonuclease</keyword>
<comment type="similarity">
    <text evidence="1">Belongs to the RecJ family.</text>
</comment>
<evidence type="ECO:0000313" key="10">
    <source>
        <dbReference type="Proteomes" id="UP000664844"/>
    </source>
</evidence>
<dbReference type="Pfam" id="PF01368">
    <property type="entry name" value="DHH"/>
    <property type="match status" value="1"/>
</dbReference>
<dbReference type="Gene3D" id="3.10.310.30">
    <property type="match status" value="1"/>
</dbReference>
<feature type="domain" description="DHHA1" evidence="7">
    <location>
        <begin position="372"/>
        <end position="489"/>
    </location>
</feature>
<evidence type="ECO:0000259" key="8">
    <source>
        <dbReference type="Pfam" id="PF17768"/>
    </source>
</evidence>
<comment type="caution">
    <text evidence="9">The sequence shown here is derived from an EMBL/GenBank/DDBJ whole genome shotgun (WGS) entry which is preliminary data.</text>
</comment>
<dbReference type="Gene3D" id="3.90.1640.30">
    <property type="match status" value="1"/>
</dbReference>
<evidence type="ECO:0000259" key="6">
    <source>
        <dbReference type="Pfam" id="PF01368"/>
    </source>
</evidence>
<reference evidence="9 10" key="1">
    <citation type="submission" date="2021-03" db="EMBL/GenBank/DDBJ databases">
        <title>Metabolic Capacity of the Antarctic Cyanobacterium Phormidium pseudopriestleyi that Sustains Oxygenic Photosynthesis in the Presence of Hydrogen Sulfide.</title>
        <authorList>
            <person name="Lumian J.E."/>
            <person name="Jungblut A.D."/>
            <person name="Dillon M.L."/>
            <person name="Hawes I."/>
            <person name="Doran P.T."/>
            <person name="Mackey T.J."/>
            <person name="Dick G.J."/>
            <person name="Grettenberger C.L."/>
            <person name="Sumner D.Y."/>
        </authorList>
    </citation>
    <scope>NUCLEOTIDE SEQUENCE [LARGE SCALE GENOMIC DNA]</scope>
    <source>
        <strain evidence="9 10">FRX01</strain>
    </source>
</reference>
<proteinExistence type="inferred from homology"/>
<accession>A0ABS3FYC8</accession>
<feature type="domain" description="RecJ OB" evidence="8">
    <location>
        <begin position="505"/>
        <end position="614"/>
    </location>
</feature>
<dbReference type="InterPro" id="IPR001667">
    <property type="entry name" value="DDH_dom"/>
</dbReference>
<dbReference type="InterPro" id="IPR038763">
    <property type="entry name" value="DHH_sf"/>
</dbReference>
<keyword evidence="3" id="KW-0540">Nuclease</keyword>